<reference evidence="2 3" key="1">
    <citation type="submission" date="2016-07" db="EMBL/GenBank/DDBJ databases">
        <authorList>
            <person name="Townsley L."/>
            <person name="Shank E.A."/>
        </authorList>
    </citation>
    <scope>NUCLEOTIDE SEQUENCE [LARGE SCALE GENOMIC DNA]</scope>
    <source>
        <strain evidence="2 3">CH01</strain>
    </source>
</reference>
<evidence type="ECO:0000313" key="3">
    <source>
        <dbReference type="Proteomes" id="UP000094580"/>
    </source>
</evidence>
<keyword evidence="1" id="KW-1133">Transmembrane helix</keyword>
<dbReference type="EMBL" id="MDKC01000002">
    <property type="protein sequence ID" value="ODG93549.1"/>
    <property type="molecule type" value="Genomic_DNA"/>
</dbReference>
<proteinExistence type="predicted"/>
<protein>
    <recommendedName>
        <fullName evidence="4">Photosystem I assembly protein Ycf4</fullName>
    </recommendedName>
</protein>
<evidence type="ECO:0000313" key="2">
    <source>
        <dbReference type="EMBL" id="ODG93549.1"/>
    </source>
</evidence>
<dbReference type="Proteomes" id="UP000094580">
    <property type="component" value="Unassembled WGS sequence"/>
</dbReference>
<feature type="transmembrane region" description="Helical" evidence="1">
    <location>
        <begin position="36"/>
        <end position="57"/>
    </location>
</feature>
<comment type="caution">
    <text evidence="2">The sequence shown here is derived from an EMBL/GenBank/DDBJ whole genome shotgun (WGS) entry which is preliminary data.</text>
</comment>
<gene>
    <name evidence="2" type="ORF">BED47_04505</name>
</gene>
<feature type="transmembrane region" description="Helical" evidence="1">
    <location>
        <begin position="12"/>
        <end position="30"/>
    </location>
</feature>
<keyword evidence="1" id="KW-0472">Membrane</keyword>
<evidence type="ECO:0008006" key="4">
    <source>
        <dbReference type="Google" id="ProtNLM"/>
    </source>
</evidence>
<organism evidence="2 3">
    <name type="scientific">Gottfriedia luciferensis</name>
    <dbReference type="NCBI Taxonomy" id="178774"/>
    <lineage>
        <taxon>Bacteria</taxon>
        <taxon>Bacillati</taxon>
        <taxon>Bacillota</taxon>
        <taxon>Bacilli</taxon>
        <taxon>Bacillales</taxon>
        <taxon>Bacillaceae</taxon>
        <taxon>Gottfriedia</taxon>
    </lineage>
</organism>
<evidence type="ECO:0000256" key="1">
    <source>
        <dbReference type="SAM" id="Phobius"/>
    </source>
</evidence>
<keyword evidence="1" id="KW-0812">Transmembrane</keyword>
<dbReference type="RefSeq" id="WP_069032601.1">
    <property type="nucleotide sequence ID" value="NZ_MDKC01000002.1"/>
</dbReference>
<name>A0ABX2ZYV4_9BACI</name>
<keyword evidence="3" id="KW-1185">Reference proteome</keyword>
<accession>A0ABX2ZYV4</accession>
<sequence length="138" mass="16504">MEFRSSGRLSNFLVAILFTICLITFIFYVQRHGFPITIKSYMIMTMVFLIFLAYIGYTRSMIIRINDYGVTYEHWGFKRTIPAHHITRVNLQYRYKETPSHSAYLVINHPEESIFIPSMMFQGQIERITKEIRDIMIY</sequence>